<organism evidence="1 2">
    <name type="scientific">Methylobacterium nonmethylotrophicum</name>
    <dbReference type="NCBI Taxonomy" id="1141884"/>
    <lineage>
        <taxon>Bacteria</taxon>
        <taxon>Pseudomonadati</taxon>
        <taxon>Pseudomonadota</taxon>
        <taxon>Alphaproteobacteria</taxon>
        <taxon>Hyphomicrobiales</taxon>
        <taxon>Methylobacteriaceae</taxon>
        <taxon>Methylobacterium</taxon>
    </lineage>
</organism>
<dbReference type="EMBL" id="SRLB01000021">
    <property type="protein sequence ID" value="TGD96203.1"/>
    <property type="molecule type" value="Genomic_DNA"/>
</dbReference>
<proteinExistence type="predicted"/>
<evidence type="ECO:0000313" key="1">
    <source>
        <dbReference type="EMBL" id="TGD96203.1"/>
    </source>
</evidence>
<protein>
    <submittedName>
        <fullName evidence="1">Uncharacterized protein</fullName>
    </submittedName>
</protein>
<dbReference type="Proteomes" id="UP000297535">
    <property type="component" value="Unassembled WGS sequence"/>
</dbReference>
<keyword evidence="2" id="KW-1185">Reference proteome</keyword>
<comment type="caution">
    <text evidence="1">The sequence shown here is derived from an EMBL/GenBank/DDBJ whole genome shotgun (WGS) entry which is preliminary data.</text>
</comment>
<sequence>MMADDILKSFLISIGYREDEASKRRFLDGIAKAEKAVASLSLALAAAATAAAAAVKMAASFEDLFYASQRTGASINNLRGLAYAVSQLGGSYGAAVGSLEAFAKNIRTNPGYESMARKLGVATRENGRLRDTVDILTDLGKVFKGQRYEIAYQYASALGLDEKTFQLLRDQPDALRRYRDEYERTTKALGTNTKEMTEQGKALSQSWRSFLSVMEALSERIAATFFPIITKLLDYMREWVVAHGPQINAFWTQVGKGIEVVERAAKSAYEVVEPFVSLISKKLGDDFDAAGGLSGLLKELKQLFSDLGDMVKRAYEWIVKLIQLVGIDKVAAALGAGIKGGFRMEDWSGAGAMPDWTGGGGGAGGVSPGATGKGALEPFRRGFIGRLKDRTKTMNMPMNVTMNVQGGASATDTADAAVRGLTRFQEFNMRNAQGAVR</sequence>
<gene>
    <name evidence="1" type="ORF">EU555_24945</name>
</gene>
<dbReference type="AlphaFoldDB" id="A0A4Z0NIP9"/>
<dbReference type="RefSeq" id="WP_135417917.1">
    <property type="nucleotide sequence ID" value="NZ_SRLB01000021.1"/>
</dbReference>
<evidence type="ECO:0000313" key="2">
    <source>
        <dbReference type="Proteomes" id="UP000297535"/>
    </source>
</evidence>
<dbReference type="OrthoDB" id="6065087at2"/>
<reference evidence="1 2" key="1">
    <citation type="submission" date="2019-04" db="EMBL/GenBank/DDBJ databases">
        <authorList>
            <person name="Feng G."/>
            <person name="Zhu H."/>
        </authorList>
    </citation>
    <scope>NUCLEOTIDE SEQUENCE [LARGE SCALE GENOMIC DNA]</scope>
    <source>
        <strain evidence="1 2">6HR-1</strain>
    </source>
</reference>
<accession>A0A4Z0NIP9</accession>
<name>A0A4Z0NIP9_9HYPH</name>